<dbReference type="SUPFAM" id="SSF50494">
    <property type="entry name" value="Trypsin-like serine proteases"/>
    <property type="match status" value="1"/>
</dbReference>
<evidence type="ECO:0000256" key="3">
    <source>
        <dbReference type="ARBA" id="ARBA00022801"/>
    </source>
</evidence>
<dbReference type="Gene3D" id="2.30.42.10">
    <property type="match status" value="1"/>
</dbReference>
<dbReference type="Proteomes" id="UP000185936">
    <property type="component" value="Unassembled WGS sequence"/>
</dbReference>
<dbReference type="InterPro" id="IPR001478">
    <property type="entry name" value="PDZ"/>
</dbReference>
<evidence type="ECO:0000256" key="2">
    <source>
        <dbReference type="ARBA" id="ARBA00022670"/>
    </source>
</evidence>
<dbReference type="InterPro" id="IPR001940">
    <property type="entry name" value="Peptidase_S1C"/>
</dbReference>
<sequence length="379" mass="39465">MFKWCGSYPQDMNDSQLDRRGFLTLAGSGLVGALAGCSEPQVDNSMEGRSSHSIDRDNVADGSVYTDIYQSVIDSVTQVQVVGISDPVTGEEGRGQGSGFLIDDSHLVTNEHVVAGGDAIDLQYITGDWTGTRLLGTDFYSDLAVLEVDHVPAASTPLSLTDKWPVVGQEVLAIGNPYGLEGTMTQGIVSGVNRTLDLPDREFSVSNAIQTDAAVNPGNSGGPLVDIDGNVIGVINSGGGNNIGFAIPAAITARVVPALIETGTYDHPYIGIGILSVNRHIAEANQLSEATGVLVTAVADGEAADGVLEAATPPRTGTSVPVGGDVILAIDGVPIPDRHALSTYLELETSPGDTIEIDIWRNGSEMTVSLTLGARPTRK</sequence>
<dbReference type="STRING" id="308853.SAMN05421752_102411"/>
<dbReference type="InterPro" id="IPR009003">
    <property type="entry name" value="Peptidase_S1_PA"/>
</dbReference>
<protein>
    <submittedName>
        <fullName evidence="5">Serine protease, S1-C subfamily, contains C-terminal PDZ domain</fullName>
    </submittedName>
</protein>
<accession>A0A1N7DP21</accession>
<keyword evidence="3" id="KW-0378">Hydrolase</keyword>
<evidence type="ECO:0000259" key="4">
    <source>
        <dbReference type="Pfam" id="PF13180"/>
    </source>
</evidence>
<dbReference type="Pfam" id="PF13365">
    <property type="entry name" value="Trypsin_2"/>
    <property type="match status" value="1"/>
</dbReference>
<gene>
    <name evidence="5" type="ORF">SAMN05421752_102411</name>
</gene>
<dbReference type="InterPro" id="IPR051201">
    <property type="entry name" value="Chloro_Bact_Ser_Proteases"/>
</dbReference>
<dbReference type="GO" id="GO:0006508">
    <property type="term" value="P:proteolysis"/>
    <property type="evidence" value="ECO:0007669"/>
    <property type="project" value="UniProtKB-KW"/>
</dbReference>
<dbReference type="Pfam" id="PF13180">
    <property type="entry name" value="PDZ_2"/>
    <property type="match status" value="1"/>
</dbReference>
<organism evidence="5 6">
    <name type="scientific">Natronorubrum thiooxidans</name>
    <dbReference type="NCBI Taxonomy" id="308853"/>
    <lineage>
        <taxon>Archaea</taxon>
        <taxon>Methanobacteriati</taxon>
        <taxon>Methanobacteriota</taxon>
        <taxon>Stenosarchaea group</taxon>
        <taxon>Halobacteria</taxon>
        <taxon>Halobacteriales</taxon>
        <taxon>Natrialbaceae</taxon>
        <taxon>Natronorubrum</taxon>
    </lineage>
</organism>
<comment type="similarity">
    <text evidence="1">Belongs to the peptidase S1C family.</text>
</comment>
<evidence type="ECO:0000313" key="6">
    <source>
        <dbReference type="Proteomes" id="UP000185936"/>
    </source>
</evidence>
<proteinExistence type="inferred from homology"/>
<reference evidence="6" key="1">
    <citation type="submission" date="2017-01" db="EMBL/GenBank/DDBJ databases">
        <authorList>
            <person name="Varghese N."/>
            <person name="Submissions S."/>
        </authorList>
    </citation>
    <scope>NUCLEOTIDE SEQUENCE [LARGE SCALE GENOMIC DNA]</scope>
    <source>
        <strain evidence="6">type strain: HArc-</strain>
    </source>
</reference>
<evidence type="ECO:0000256" key="1">
    <source>
        <dbReference type="ARBA" id="ARBA00010541"/>
    </source>
</evidence>
<name>A0A1N7DP21_9EURY</name>
<dbReference type="PANTHER" id="PTHR43343:SF3">
    <property type="entry name" value="PROTEASE DO-LIKE 8, CHLOROPLASTIC"/>
    <property type="match status" value="1"/>
</dbReference>
<dbReference type="EMBL" id="FTNR01000002">
    <property type="protein sequence ID" value="SIR77622.1"/>
    <property type="molecule type" value="Genomic_DNA"/>
</dbReference>
<dbReference type="PRINTS" id="PR00834">
    <property type="entry name" value="PROTEASES2C"/>
</dbReference>
<dbReference type="PANTHER" id="PTHR43343">
    <property type="entry name" value="PEPTIDASE S12"/>
    <property type="match status" value="1"/>
</dbReference>
<dbReference type="SUPFAM" id="SSF50156">
    <property type="entry name" value="PDZ domain-like"/>
    <property type="match status" value="1"/>
</dbReference>
<feature type="domain" description="PDZ" evidence="4">
    <location>
        <begin position="268"/>
        <end position="372"/>
    </location>
</feature>
<dbReference type="Gene3D" id="2.40.10.10">
    <property type="entry name" value="Trypsin-like serine proteases"/>
    <property type="match status" value="2"/>
</dbReference>
<dbReference type="AlphaFoldDB" id="A0A1N7DP21"/>
<dbReference type="GO" id="GO:0004252">
    <property type="term" value="F:serine-type endopeptidase activity"/>
    <property type="evidence" value="ECO:0007669"/>
    <property type="project" value="InterPro"/>
</dbReference>
<evidence type="ECO:0000313" key="5">
    <source>
        <dbReference type="EMBL" id="SIR77622.1"/>
    </source>
</evidence>
<dbReference type="InterPro" id="IPR043504">
    <property type="entry name" value="Peptidase_S1_PA_chymotrypsin"/>
</dbReference>
<keyword evidence="6" id="KW-1185">Reference proteome</keyword>
<dbReference type="InterPro" id="IPR036034">
    <property type="entry name" value="PDZ_sf"/>
</dbReference>
<keyword evidence="2 5" id="KW-0645">Protease</keyword>